<dbReference type="EMBL" id="PQIB02000012">
    <property type="protein sequence ID" value="RLM79608.1"/>
    <property type="molecule type" value="Genomic_DNA"/>
</dbReference>
<dbReference type="PANTHER" id="PTHR13878:SF117">
    <property type="entry name" value="OS08G0519100 PROTEIN"/>
    <property type="match status" value="1"/>
</dbReference>
<dbReference type="Gene3D" id="3.30.465.10">
    <property type="match status" value="1"/>
</dbReference>
<dbReference type="Pfam" id="PF01565">
    <property type="entry name" value="FAD_binding_4"/>
    <property type="match status" value="1"/>
</dbReference>
<protein>
    <recommendedName>
        <fullName evidence="4">FAD-binding PCMH-type domain-containing protein</fullName>
    </recommendedName>
</protein>
<proteinExistence type="inferred from homology"/>
<dbReference type="GO" id="GO:0016491">
    <property type="term" value="F:oxidoreductase activity"/>
    <property type="evidence" value="ECO:0007669"/>
    <property type="project" value="UniProtKB-KW"/>
</dbReference>
<dbReference type="PANTHER" id="PTHR13878">
    <property type="entry name" value="GULONOLACTONE OXIDASE"/>
    <property type="match status" value="1"/>
</dbReference>
<evidence type="ECO:0000259" key="4">
    <source>
        <dbReference type="PROSITE" id="PS51387"/>
    </source>
</evidence>
<dbReference type="InterPro" id="IPR050432">
    <property type="entry name" value="FAD-linked_Oxidoreductases_BP"/>
</dbReference>
<reference evidence="6" key="1">
    <citation type="journal article" date="2019" name="Nat. Commun.">
        <title>The genome of broomcorn millet.</title>
        <authorList>
            <person name="Zou C."/>
            <person name="Miki D."/>
            <person name="Li D."/>
            <person name="Tang Q."/>
            <person name="Xiao L."/>
            <person name="Rajput S."/>
            <person name="Deng P."/>
            <person name="Jia W."/>
            <person name="Huang R."/>
            <person name="Zhang M."/>
            <person name="Sun Y."/>
            <person name="Hu J."/>
            <person name="Fu X."/>
            <person name="Schnable P.S."/>
            <person name="Li F."/>
            <person name="Zhang H."/>
            <person name="Feng B."/>
            <person name="Zhu X."/>
            <person name="Liu R."/>
            <person name="Schnable J.C."/>
            <person name="Zhu J.-K."/>
            <person name="Zhang H."/>
        </authorList>
    </citation>
    <scope>NUCLEOTIDE SEQUENCE [LARGE SCALE GENOMIC DNA]</scope>
</reference>
<dbReference type="GO" id="GO:0071949">
    <property type="term" value="F:FAD binding"/>
    <property type="evidence" value="ECO:0007669"/>
    <property type="project" value="InterPro"/>
</dbReference>
<keyword evidence="2" id="KW-0560">Oxidoreductase</keyword>
<organism evidence="5 6">
    <name type="scientific">Panicum miliaceum</name>
    <name type="common">Proso millet</name>
    <name type="synonym">Broomcorn millet</name>
    <dbReference type="NCBI Taxonomy" id="4540"/>
    <lineage>
        <taxon>Eukaryota</taxon>
        <taxon>Viridiplantae</taxon>
        <taxon>Streptophyta</taxon>
        <taxon>Embryophyta</taxon>
        <taxon>Tracheophyta</taxon>
        <taxon>Spermatophyta</taxon>
        <taxon>Magnoliopsida</taxon>
        <taxon>Liliopsida</taxon>
        <taxon>Poales</taxon>
        <taxon>Poaceae</taxon>
        <taxon>PACMAD clade</taxon>
        <taxon>Panicoideae</taxon>
        <taxon>Panicodae</taxon>
        <taxon>Paniceae</taxon>
        <taxon>Panicinae</taxon>
        <taxon>Panicum</taxon>
        <taxon>Panicum sect. Panicum</taxon>
    </lineage>
</organism>
<dbReference type="PROSITE" id="PS51387">
    <property type="entry name" value="FAD_PCMH"/>
    <property type="match status" value="1"/>
</dbReference>
<dbReference type="InterPro" id="IPR016166">
    <property type="entry name" value="FAD-bd_PCMH"/>
</dbReference>
<evidence type="ECO:0000313" key="5">
    <source>
        <dbReference type="EMBL" id="RLM79608.1"/>
    </source>
</evidence>
<evidence type="ECO:0000256" key="3">
    <source>
        <dbReference type="SAM" id="MobiDB-lite"/>
    </source>
</evidence>
<feature type="domain" description="FAD-binding PCMH-type" evidence="4">
    <location>
        <begin position="1"/>
        <end position="164"/>
    </location>
</feature>
<dbReference type="OrthoDB" id="610608at2759"/>
<name>A0A3L6QG11_PANMI</name>
<gene>
    <name evidence="5" type="ORF">C2845_PM12G02200</name>
</gene>
<dbReference type="AlphaFoldDB" id="A0A3L6QG11"/>
<dbReference type="InterPro" id="IPR006094">
    <property type="entry name" value="Oxid_FAD_bind_N"/>
</dbReference>
<accession>A0A3L6QG11</accession>
<dbReference type="InterPro" id="IPR016169">
    <property type="entry name" value="FAD-bd_PCMH_sub2"/>
</dbReference>
<comment type="caution">
    <text evidence="5">The sequence shown here is derived from an EMBL/GenBank/DDBJ whole genome shotgun (WGS) entry which is preliminary data.</text>
</comment>
<dbReference type="InterPro" id="IPR036318">
    <property type="entry name" value="FAD-bd_PCMH-like_sf"/>
</dbReference>
<evidence type="ECO:0000256" key="2">
    <source>
        <dbReference type="ARBA" id="ARBA00023002"/>
    </source>
</evidence>
<evidence type="ECO:0000313" key="6">
    <source>
        <dbReference type="Proteomes" id="UP000275267"/>
    </source>
</evidence>
<feature type="region of interest" description="Disordered" evidence="3">
    <location>
        <begin position="113"/>
        <end position="138"/>
    </location>
</feature>
<sequence length="305" mass="32683">MMSMQCLVPLMTTVHLAEPSAPPAVQCGAAGCILTNAVPKLACPTGDRGLIISTNALIRVVAVDAARREVTVESGVTLGQLIDAAAGAGLAVPYTPYWLGLTVGRLLSTGAHENVGSSRRRRRPRGTPGCGRSVPARDPELDAGRVSLRVLGVISQVILALALQNMFKWSVRFERRDGGDLADRVVAFAKEHEFADILWYPGHRKAVYRVDDRVPLNTSGDDVYDFCFRPPGPPRRSPSRPTGSPVRRTLRLLGDGVEEAHMVLRKYGGLPHWGKDQNAAFEGAAASEWSDAVLGSDGVSVVTGE</sequence>
<dbReference type="STRING" id="4540.A0A3L6QG11"/>
<dbReference type="SUPFAM" id="SSF56176">
    <property type="entry name" value="FAD-binding/transporter-associated domain-like"/>
    <property type="match status" value="1"/>
</dbReference>
<keyword evidence="6" id="KW-1185">Reference proteome</keyword>
<comment type="similarity">
    <text evidence="1">Belongs to the oxygen-dependent FAD-linked oxidoreductase family.</text>
</comment>
<evidence type="ECO:0000256" key="1">
    <source>
        <dbReference type="ARBA" id="ARBA00005466"/>
    </source>
</evidence>
<dbReference type="Proteomes" id="UP000275267">
    <property type="component" value="Unassembled WGS sequence"/>
</dbReference>